<feature type="signal peptide" evidence="1">
    <location>
        <begin position="1"/>
        <end position="30"/>
    </location>
</feature>
<dbReference type="Proteomes" id="UP000006867">
    <property type="component" value="Chromosome"/>
</dbReference>
<evidence type="ECO:0000259" key="2">
    <source>
        <dbReference type="Pfam" id="PF08955"/>
    </source>
</evidence>
<evidence type="ECO:0000313" key="4">
    <source>
        <dbReference type="EMBL" id="ADP33253.1"/>
    </source>
</evidence>
<sequence length="170" mass="19299">MVKQIFSVRLMMAVFCAAAALLLCTSSVFAAEVEHYEPLQLHVQLEKVYMDGDVSIEHKHETVLAMEDFWAAYAGWTLVEQKKGFVLFRKQVDDISPLSKVNGYIGITDDGVISTFHGRPDSVAEPIQSFFQIDLERLESRIQKNLQNGIPFRTKAEFEHVIENIKTYSG</sequence>
<feature type="domain" description="Bypass-of-forespore C N-terminal" evidence="3">
    <location>
        <begin position="42"/>
        <end position="91"/>
    </location>
</feature>
<evidence type="ECO:0000313" key="5">
    <source>
        <dbReference type="Proteomes" id="UP000006867"/>
    </source>
</evidence>
<dbReference type="Gene3D" id="3.10.20.420">
    <property type="entry name" value="Bypass-of-forespore C, N-terminal domain"/>
    <property type="match status" value="1"/>
</dbReference>
<dbReference type="Pfam" id="PF08955">
    <property type="entry name" value="BofC_C"/>
    <property type="match status" value="1"/>
</dbReference>
<dbReference type="EMBL" id="CP002207">
    <property type="protein sequence ID" value="ADP33253.1"/>
    <property type="molecule type" value="Genomic_DNA"/>
</dbReference>
<dbReference type="InterPro" id="IPR015071">
    <property type="entry name" value="BOFC_N"/>
</dbReference>
<keyword evidence="5" id="KW-1185">Reference proteome</keyword>
<dbReference type="Pfam" id="PF08977">
    <property type="entry name" value="BOFC_N"/>
    <property type="match status" value="1"/>
</dbReference>
<reference evidence="4 5" key="1">
    <citation type="journal article" date="2011" name="Front. Microbiol.">
        <title>Genomic signatures of strain selection and enhancement in Bacillus atrophaeus var. globigii, a historical biowarfare simulant.</title>
        <authorList>
            <person name="Gibbons H.S."/>
            <person name="Broomall S.M."/>
            <person name="McNew L.A."/>
            <person name="Daligault H."/>
            <person name="Chapman C."/>
            <person name="Bruce D."/>
            <person name="Karavis M."/>
            <person name="Krepps M."/>
            <person name="McGregor P.A."/>
            <person name="Hong C."/>
            <person name="Park K.H."/>
            <person name="Akmal A."/>
            <person name="Feldman A."/>
            <person name="Lin J.S."/>
            <person name="Chang W.E."/>
            <person name="Higgs B.W."/>
            <person name="Demirev P."/>
            <person name="Lindquist J."/>
            <person name="Liem A."/>
            <person name="Fochler E."/>
            <person name="Read T.D."/>
            <person name="Tapia R."/>
            <person name="Johnson S."/>
            <person name="Bishop-Lilly K.A."/>
            <person name="Detter C."/>
            <person name="Han C."/>
            <person name="Sozhamannan S."/>
            <person name="Rosenzweig C.N."/>
            <person name="Skowronski E.W."/>
        </authorList>
    </citation>
    <scope>NUCLEOTIDE SEQUENCE [LARGE SCALE GENOMIC DNA]</scope>
    <source>
        <strain evidence="4 5">1942</strain>
    </source>
</reference>
<dbReference type="InterPro" id="IPR038118">
    <property type="entry name" value="BOFC_N_sf"/>
</dbReference>
<protein>
    <submittedName>
        <fullName evidence="4">Bypass of forespore C, intercompartmental signaling factor</fullName>
    </submittedName>
</protein>
<evidence type="ECO:0000256" key="1">
    <source>
        <dbReference type="SAM" id="SignalP"/>
    </source>
</evidence>
<dbReference type="Gene3D" id="3.30.70.1740">
    <property type="entry name" value="Bypass-of-forespore C, C-terminal domain"/>
    <property type="match status" value="1"/>
</dbReference>
<dbReference type="InterPro" id="IPR038117">
    <property type="entry name" value="BofC_C_sf"/>
</dbReference>
<dbReference type="InterPro" id="IPR015050">
    <property type="entry name" value="BofC_C"/>
</dbReference>
<keyword evidence="1" id="KW-0732">Signal</keyword>
<gene>
    <name evidence="4" type="ordered locus">BATR1942_11610</name>
</gene>
<name>A0ABM5LZL3_BACA1</name>
<evidence type="ECO:0000259" key="3">
    <source>
        <dbReference type="Pfam" id="PF08977"/>
    </source>
</evidence>
<organism evidence="4 5">
    <name type="scientific">Bacillus atrophaeus (strain 1942)</name>
    <dbReference type="NCBI Taxonomy" id="720555"/>
    <lineage>
        <taxon>Bacteria</taxon>
        <taxon>Bacillati</taxon>
        <taxon>Bacillota</taxon>
        <taxon>Bacilli</taxon>
        <taxon>Bacillales</taxon>
        <taxon>Bacillaceae</taxon>
        <taxon>Bacillus</taxon>
    </lineage>
</organism>
<proteinExistence type="predicted"/>
<feature type="chain" id="PRO_5046803990" evidence="1">
    <location>
        <begin position="31"/>
        <end position="170"/>
    </location>
</feature>
<accession>A0ABM5LZL3</accession>
<feature type="domain" description="Bypass of forespore C C-terminal" evidence="2">
    <location>
        <begin position="93"/>
        <end position="166"/>
    </location>
</feature>